<evidence type="ECO:0000313" key="1">
    <source>
        <dbReference type="EMBL" id="KYO31532.1"/>
    </source>
</evidence>
<dbReference type="AlphaFoldDB" id="A0A151N412"/>
<reference evidence="1 2" key="1">
    <citation type="journal article" date="2012" name="Genome Biol.">
        <title>Sequencing three crocodilian genomes to illuminate the evolution of archosaurs and amniotes.</title>
        <authorList>
            <person name="St John J.A."/>
            <person name="Braun E.L."/>
            <person name="Isberg S.R."/>
            <person name="Miles L.G."/>
            <person name="Chong A.Y."/>
            <person name="Gongora J."/>
            <person name="Dalzell P."/>
            <person name="Moran C."/>
            <person name="Bed'hom B."/>
            <person name="Abzhanov A."/>
            <person name="Burgess S.C."/>
            <person name="Cooksey A.M."/>
            <person name="Castoe T.A."/>
            <person name="Crawford N.G."/>
            <person name="Densmore L.D."/>
            <person name="Drew J.C."/>
            <person name="Edwards S.V."/>
            <person name="Faircloth B.C."/>
            <person name="Fujita M.K."/>
            <person name="Greenwold M.J."/>
            <person name="Hoffmann F.G."/>
            <person name="Howard J.M."/>
            <person name="Iguchi T."/>
            <person name="Janes D.E."/>
            <person name="Khan S.Y."/>
            <person name="Kohno S."/>
            <person name="de Koning A.J."/>
            <person name="Lance S.L."/>
            <person name="McCarthy F.M."/>
            <person name="McCormack J.E."/>
            <person name="Merchant M.E."/>
            <person name="Peterson D.G."/>
            <person name="Pollock D.D."/>
            <person name="Pourmand N."/>
            <person name="Raney B.J."/>
            <person name="Roessler K.A."/>
            <person name="Sanford J.R."/>
            <person name="Sawyer R.H."/>
            <person name="Schmidt C.J."/>
            <person name="Triplett E.W."/>
            <person name="Tuberville T.D."/>
            <person name="Venegas-Anaya M."/>
            <person name="Howard J.T."/>
            <person name="Jarvis E.D."/>
            <person name="Guillette L.J.Jr."/>
            <person name="Glenn T.C."/>
            <person name="Green R.E."/>
            <person name="Ray D.A."/>
        </authorList>
    </citation>
    <scope>NUCLEOTIDE SEQUENCE [LARGE SCALE GENOMIC DNA]</scope>
    <source>
        <strain evidence="1">KSC_2009_1</strain>
    </source>
</reference>
<dbReference type="Proteomes" id="UP000050525">
    <property type="component" value="Unassembled WGS sequence"/>
</dbReference>
<sequence>MRKWGPLPIVANTGEHLYLELGLLLKGMPRPTNAANHRARRWRQDVESNASTKVIVLETSFMLAGAWSEPRGEGTNIGTCSPAKGFPSALSVYQHCPLIADGETDAE</sequence>
<keyword evidence="2" id="KW-1185">Reference proteome</keyword>
<accession>A0A151N412</accession>
<gene>
    <name evidence="1" type="ORF">Y1Q_0006100</name>
</gene>
<protein>
    <submittedName>
        <fullName evidence="1">Uncharacterized protein</fullName>
    </submittedName>
</protein>
<proteinExistence type="predicted"/>
<comment type="caution">
    <text evidence="1">The sequence shown here is derived from an EMBL/GenBank/DDBJ whole genome shotgun (WGS) entry which is preliminary data.</text>
</comment>
<evidence type="ECO:0000313" key="2">
    <source>
        <dbReference type="Proteomes" id="UP000050525"/>
    </source>
</evidence>
<organism evidence="1 2">
    <name type="scientific">Alligator mississippiensis</name>
    <name type="common">American alligator</name>
    <dbReference type="NCBI Taxonomy" id="8496"/>
    <lineage>
        <taxon>Eukaryota</taxon>
        <taxon>Metazoa</taxon>
        <taxon>Chordata</taxon>
        <taxon>Craniata</taxon>
        <taxon>Vertebrata</taxon>
        <taxon>Euteleostomi</taxon>
        <taxon>Archelosauria</taxon>
        <taxon>Archosauria</taxon>
        <taxon>Crocodylia</taxon>
        <taxon>Alligatoridae</taxon>
        <taxon>Alligatorinae</taxon>
        <taxon>Alligator</taxon>
    </lineage>
</organism>
<name>A0A151N412_ALLMI</name>
<dbReference type="EMBL" id="AKHW03004073">
    <property type="protein sequence ID" value="KYO31532.1"/>
    <property type="molecule type" value="Genomic_DNA"/>
</dbReference>